<dbReference type="EMBL" id="KL662094">
    <property type="protein sequence ID" value="KFM23512.1"/>
    <property type="molecule type" value="Genomic_DNA"/>
</dbReference>
<gene>
    <name evidence="1" type="ORF">F751_4394</name>
</gene>
<dbReference type="GO" id="GO:0009507">
    <property type="term" value="C:chloroplast"/>
    <property type="evidence" value="ECO:0007669"/>
    <property type="project" value="TreeGrafter"/>
</dbReference>
<keyword evidence="2" id="KW-1185">Reference proteome</keyword>
<proteinExistence type="predicted"/>
<sequence>MPLPMKVSQLWMGKRGLLFWSNKLAWAAVIGVGVLWVVFRFVGPALGLYQLQSDLSTPNLL</sequence>
<organism evidence="1 2">
    <name type="scientific">Auxenochlorella protothecoides</name>
    <name type="common">Green microalga</name>
    <name type="synonym">Chlorella protothecoides</name>
    <dbReference type="NCBI Taxonomy" id="3075"/>
    <lineage>
        <taxon>Eukaryota</taxon>
        <taxon>Viridiplantae</taxon>
        <taxon>Chlorophyta</taxon>
        <taxon>core chlorophytes</taxon>
        <taxon>Trebouxiophyceae</taxon>
        <taxon>Chlorellales</taxon>
        <taxon>Chlorellaceae</taxon>
        <taxon>Auxenochlorella</taxon>
    </lineage>
</organism>
<dbReference type="Proteomes" id="UP000028924">
    <property type="component" value="Unassembled WGS sequence"/>
</dbReference>
<reference evidence="1 2" key="1">
    <citation type="journal article" date="2014" name="BMC Genomics">
        <title>Oil accumulation mechanisms of the oleaginous microalga Chlorella protothecoides revealed through its genome, transcriptomes, and proteomes.</title>
        <authorList>
            <person name="Gao C."/>
            <person name="Wang Y."/>
            <person name="Shen Y."/>
            <person name="Yan D."/>
            <person name="He X."/>
            <person name="Dai J."/>
            <person name="Wu Q."/>
        </authorList>
    </citation>
    <scope>NUCLEOTIDE SEQUENCE [LARGE SCALE GENOMIC DNA]</scope>
    <source>
        <strain evidence="1 2">0710</strain>
    </source>
</reference>
<accession>A0A087SCQ8</accession>
<evidence type="ECO:0008006" key="3">
    <source>
        <dbReference type="Google" id="ProtNLM"/>
    </source>
</evidence>
<dbReference type="OrthoDB" id="511832at2759"/>
<dbReference type="PANTHER" id="PTHR36347:SF1">
    <property type="entry name" value="EXPRESSED PROTEIN"/>
    <property type="match status" value="1"/>
</dbReference>
<dbReference type="STRING" id="3075.A0A087SCQ8"/>
<evidence type="ECO:0000313" key="2">
    <source>
        <dbReference type="Proteomes" id="UP000028924"/>
    </source>
</evidence>
<dbReference type="PANTHER" id="PTHR36347">
    <property type="entry name" value="EXPRESSED PROTEIN"/>
    <property type="match status" value="1"/>
</dbReference>
<dbReference type="InterPro" id="IPR021262">
    <property type="entry name" value="DUF2839"/>
</dbReference>
<protein>
    <recommendedName>
        <fullName evidence="3">ABC transporter permease</fullName>
    </recommendedName>
</protein>
<dbReference type="GeneID" id="23615785"/>
<name>A0A087SCQ8_AUXPR</name>
<dbReference type="RefSeq" id="XP_011396385.1">
    <property type="nucleotide sequence ID" value="XM_011398083.1"/>
</dbReference>
<evidence type="ECO:0000313" key="1">
    <source>
        <dbReference type="EMBL" id="KFM23512.1"/>
    </source>
</evidence>
<dbReference type="KEGG" id="apro:F751_4394"/>
<dbReference type="Pfam" id="PF10999">
    <property type="entry name" value="DUF2839"/>
    <property type="match status" value="1"/>
</dbReference>
<dbReference type="AlphaFoldDB" id="A0A087SCQ8"/>